<organism evidence="2 3">
    <name type="scientific">Cedecea neteri</name>
    <dbReference type="NCBI Taxonomy" id="158822"/>
    <lineage>
        <taxon>Bacteria</taxon>
        <taxon>Pseudomonadati</taxon>
        <taxon>Pseudomonadota</taxon>
        <taxon>Gammaproteobacteria</taxon>
        <taxon>Enterobacterales</taxon>
        <taxon>Enterobacteriaceae</taxon>
        <taxon>Cedecea</taxon>
    </lineage>
</organism>
<reference evidence="2 3" key="1">
    <citation type="submission" date="2018-06" db="EMBL/GenBank/DDBJ databases">
        <authorList>
            <consortium name="Pathogen Informatics"/>
            <person name="Doyle S."/>
        </authorList>
    </citation>
    <scope>NUCLEOTIDE SEQUENCE [LARGE SCALE GENOMIC DNA]</scope>
    <source>
        <strain evidence="2 3">NCTC12120</strain>
    </source>
</reference>
<evidence type="ECO:0000256" key="1">
    <source>
        <dbReference type="SAM" id="MobiDB-lite"/>
    </source>
</evidence>
<protein>
    <submittedName>
        <fullName evidence="2">Uncharacterized protein</fullName>
    </submittedName>
</protein>
<accession>A0A2X3JB88</accession>
<gene>
    <name evidence="2" type="ORF">NCTC12120_05312</name>
</gene>
<sequence length="194" mass="20880">MSYGPASGISQPANASHSELDYATVSVCKTGKRRYGFARGYISKDDSRGTLMVNGETDATIPAWSAAGRKWKGDITRVPAGQPDATDYASQFRLSAHQVHCGTFLVLKPVRYHPGLLQHPQHVPGTPLGLRVHQEDLNIIPDGPTSRTSASCRAGFSPGPQSGHSDPMQKAYPCQLTEANNRVAAVQQSESPRI</sequence>
<name>A0A2X3JB88_9ENTR</name>
<proteinExistence type="predicted"/>
<evidence type="ECO:0000313" key="3">
    <source>
        <dbReference type="Proteomes" id="UP000251197"/>
    </source>
</evidence>
<dbReference type="Proteomes" id="UP000251197">
    <property type="component" value="Unassembled WGS sequence"/>
</dbReference>
<feature type="region of interest" description="Disordered" evidence="1">
    <location>
        <begin position="141"/>
        <end position="172"/>
    </location>
</feature>
<evidence type="ECO:0000313" key="2">
    <source>
        <dbReference type="EMBL" id="SQC92125.1"/>
    </source>
</evidence>
<dbReference type="AlphaFoldDB" id="A0A2X3JB88"/>
<dbReference type="EMBL" id="UAVU01000009">
    <property type="protein sequence ID" value="SQC92125.1"/>
    <property type="molecule type" value="Genomic_DNA"/>
</dbReference>